<organism evidence="8">
    <name type="scientific">Mycobacterium riyadhense</name>
    <dbReference type="NCBI Taxonomy" id="486698"/>
    <lineage>
        <taxon>Bacteria</taxon>
        <taxon>Bacillati</taxon>
        <taxon>Actinomycetota</taxon>
        <taxon>Actinomycetes</taxon>
        <taxon>Mycobacteriales</taxon>
        <taxon>Mycobacteriaceae</taxon>
        <taxon>Mycobacterium</taxon>
    </lineage>
</organism>
<reference evidence="8" key="1">
    <citation type="submission" date="2019-05" db="EMBL/GenBank/DDBJ databases">
        <authorList>
            <person name="Naeem R."/>
            <person name="Antony C."/>
            <person name="Guan Q."/>
        </authorList>
    </citation>
    <scope>NUCLEOTIDE SEQUENCE</scope>
    <source>
        <strain evidence="8">2</strain>
    </source>
</reference>
<evidence type="ECO:0000256" key="2">
    <source>
        <dbReference type="ARBA" id="ARBA00007759"/>
    </source>
</evidence>
<evidence type="ECO:0000256" key="6">
    <source>
        <dbReference type="ARBA" id="ARBA00023136"/>
    </source>
</evidence>
<dbReference type="InterPro" id="IPR021368">
    <property type="entry name" value="T7SS_EccE"/>
</dbReference>
<comment type="similarity">
    <text evidence="2">Belongs to the EccE family.</text>
</comment>
<gene>
    <name evidence="8" type="primary">eccE1_6</name>
    <name evidence="8" type="ORF">BIN_B_04445</name>
</gene>
<dbReference type="Pfam" id="PF11203">
    <property type="entry name" value="EccE"/>
    <property type="match status" value="1"/>
</dbReference>
<protein>
    <submittedName>
        <fullName evidence="8">ESX-1 secretion system protein EccE1</fullName>
    </submittedName>
</protein>
<evidence type="ECO:0000313" key="8">
    <source>
        <dbReference type="EMBL" id="VTP02291.1"/>
    </source>
</evidence>
<keyword evidence="3" id="KW-1003">Cell membrane</keyword>
<proteinExistence type="inferred from homology"/>
<dbReference type="GO" id="GO:0005886">
    <property type="term" value="C:plasma membrane"/>
    <property type="evidence" value="ECO:0007669"/>
    <property type="project" value="UniProtKB-SubCell"/>
</dbReference>
<name>A0A653EZD6_9MYCO</name>
<evidence type="ECO:0000256" key="4">
    <source>
        <dbReference type="ARBA" id="ARBA00022692"/>
    </source>
</evidence>
<dbReference type="EMBL" id="LR589131">
    <property type="protein sequence ID" value="VTP02291.1"/>
    <property type="molecule type" value="Genomic_DNA"/>
</dbReference>
<sequence>MSRGEHRAATAPAGATALCAPVAVTVDGTTAGAVIDGHTVATAIAVWGTPYVPTLLHPHRAETPNTLPISVVAEQMQRHGLAVDVDVICEGRRTARDNYAELYQTFLGGRPAAGQRSTTLLVRLDTRAADTVSGLLWRRDSVSAALAATCRIARALNQAGCRAQVLTGAQIREATLASLGGRDGLTANYRDQWTRLYTGKGYVTSYFFSPADVAAATLDDVWSYPADHTTLIVALRRAHSAVCASAMVRFRTVQPLASSPALILNRLTGRQWDALAQTLPGRARLRLPSAPLGADLDRAVVIGSSGVLLGKFKDAMFLMPLSDPAAPTRIALRVDNDKAVRQLIRRAAAVGEQVAVYDASGHWTMTAGSARIWTSRDPNAQPPRPPTVVVHNGRTNPYPGARTSVAVGGTDIGTSDILIEQVKDRIHLQTHRFQTRLDAITFRNEESYLR</sequence>
<evidence type="ECO:0000256" key="5">
    <source>
        <dbReference type="ARBA" id="ARBA00022989"/>
    </source>
</evidence>
<evidence type="ECO:0000259" key="7">
    <source>
        <dbReference type="Pfam" id="PF11203"/>
    </source>
</evidence>
<feature type="domain" description="Type VII secretion system protein EccE" evidence="7">
    <location>
        <begin position="112"/>
        <end position="206"/>
    </location>
</feature>
<keyword evidence="4" id="KW-0812">Transmembrane</keyword>
<dbReference type="NCBIfam" id="TIGR03923">
    <property type="entry name" value="T7SS_EccE"/>
    <property type="match status" value="1"/>
</dbReference>
<keyword evidence="5" id="KW-1133">Transmembrane helix</keyword>
<dbReference type="AlphaFoldDB" id="A0A653EZD6"/>
<comment type="subcellular location">
    <subcellularLocation>
        <location evidence="1">Cell membrane</location>
    </subcellularLocation>
</comment>
<keyword evidence="6" id="KW-0472">Membrane</keyword>
<evidence type="ECO:0000256" key="3">
    <source>
        <dbReference type="ARBA" id="ARBA00022475"/>
    </source>
</evidence>
<evidence type="ECO:0000256" key="1">
    <source>
        <dbReference type="ARBA" id="ARBA00004236"/>
    </source>
</evidence>
<dbReference type="InterPro" id="IPR050051">
    <property type="entry name" value="EccE_dom"/>
</dbReference>
<accession>A0A653EZD6</accession>